<dbReference type="Proteomes" id="UP000261540">
    <property type="component" value="Unplaced"/>
</dbReference>
<name>A0A3B3QS77_9TELE</name>
<dbReference type="AlphaFoldDB" id="A0A3B3QS77"/>
<feature type="chain" id="PRO_5017398243" evidence="1">
    <location>
        <begin position="20"/>
        <end position="115"/>
    </location>
</feature>
<protein>
    <submittedName>
        <fullName evidence="2">Uncharacterized protein</fullName>
    </submittedName>
</protein>
<organism evidence="2 3">
    <name type="scientific">Paramormyrops kingsleyae</name>
    <dbReference type="NCBI Taxonomy" id="1676925"/>
    <lineage>
        <taxon>Eukaryota</taxon>
        <taxon>Metazoa</taxon>
        <taxon>Chordata</taxon>
        <taxon>Craniata</taxon>
        <taxon>Vertebrata</taxon>
        <taxon>Euteleostomi</taxon>
        <taxon>Actinopterygii</taxon>
        <taxon>Neopterygii</taxon>
        <taxon>Teleostei</taxon>
        <taxon>Osteoglossocephala</taxon>
        <taxon>Osteoglossomorpha</taxon>
        <taxon>Osteoglossiformes</taxon>
        <taxon>Mormyridae</taxon>
        <taxon>Paramormyrops</taxon>
    </lineage>
</organism>
<reference evidence="2" key="2">
    <citation type="submission" date="2025-09" db="UniProtKB">
        <authorList>
            <consortium name="Ensembl"/>
        </authorList>
    </citation>
    <scope>IDENTIFICATION</scope>
</reference>
<evidence type="ECO:0000313" key="3">
    <source>
        <dbReference type="Proteomes" id="UP000261540"/>
    </source>
</evidence>
<keyword evidence="1" id="KW-0732">Signal</keyword>
<evidence type="ECO:0000256" key="1">
    <source>
        <dbReference type="SAM" id="SignalP"/>
    </source>
</evidence>
<feature type="signal peptide" evidence="1">
    <location>
        <begin position="1"/>
        <end position="19"/>
    </location>
</feature>
<proteinExistence type="predicted"/>
<dbReference type="Ensembl" id="ENSPKIT00000032330.1">
    <property type="protein sequence ID" value="ENSPKIP00000008256.1"/>
    <property type="gene ID" value="ENSPKIG00000023823.1"/>
</dbReference>
<accession>A0A3B3QS77</accession>
<keyword evidence="3" id="KW-1185">Reference proteome</keyword>
<reference evidence="2" key="1">
    <citation type="submission" date="2025-08" db="UniProtKB">
        <authorList>
            <consortium name="Ensembl"/>
        </authorList>
    </citation>
    <scope>IDENTIFICATION</scope>
</reference>
<dbReference type="STRING" id="1676925.ENSPKIP00000008256"/>
<dbReference type="GeneTree" id="ENSGT00940000177296"/>
<sequence length="115" mass="12242">LATMKTGFVILLMTTTILSTSWGNYDLPSKPPCRPGFSESFYTVFVSRDILQGQSILKGKTCYLFTKYAAVLSVALHASGGRLTGSAYIETGARPPAAAAPAVPPHSVPVTVFFL</sequence>
<evidence type="ECO:0000313" key="2">
    <source>
        <dbReference type="Ensembl" id="ENSPKIP00000008256.1"/>
    </source>
</evidence>